<accession>A0AAN6WV08</accession>
<feature type="region of interest" description="Disordered" evidence="1">
    <location>
        <begin position="153"/>
        <end position="183"/>
    </location>
</feature>
<sequence length="371" mass="42741">MSRPLRLPPPSTTLGLYRHLLRESSYLPSLARPFIDEQIKHRFRSNKDDENHLAERIRDAKHDLRYLRAANHGDLVRMRRVLLRAFGRLGRRRRELILDLVGGGKTAQSEAKEPSSEDKSEQEEKKMRESDWLDRWDTKTLAAFAKSQVNSSVINSPKAALTAPQASPEKNLPTENSWGRPFPAKPLRTKLKKRWKQVAEKVLPPVPKDEWEKIGLVAQGKFEEAGFRVPSRRPIARMPTGDEGIIQPWKWHLYATKPVAVVDIQKSREYKLLSGLRDLDTPTGDPQPLNCHKYTPRLWRRLFAGIWQLTATMEKKTEGGREKLDISWGKTEFRPPTARAAPKNTEFFESLRPDGYVGSNKNLKSKYRFVP</sequence>
<protein>
    <recommendedName>
        <fullName evidence="2">LYR motif-containing protein Cup1-like N-terminal domain-containing protein</fullName>
    </recommendedName>
</protein>
<comment type="caution">
    <text evidence="3">The sequence shown here is derived from an EMBL/GenBank/DDBJ whole genome shotgun (WGS) entry which is preliminary data.</text>
</comment>
<organism evidence="3 4">
    <name type="scientific">Podospora australis</name>
    <dbReference type="NCBI Taxonomy" id="1536484"/>
    <lineage>
        <taxon>Eukaryota</taxon>
        <taxon>Fungi</taxon>
        <taxon>Dikarya</taxon>
        <taxon>Ascomycota</taxon>
        <taxon>Pezizomycotina</taxon>
        <taxon>Sordariomycetes</taxon>
        <taxon>Sordariomycetidae</taxon>
        <taxon>Sordariales</taxon>
        <taxon>Podosporaceae</taxon>
        <taxon>Podospora</taxon>
    </lineage>
</organism>
<dbReference type="Pfam" id="PF20263">
    <property type="entry name" value="LYRM2-like"/>
    <property type="match status" value="1"/>
</dbReference>
<dbReference type="AlphaFoldDB" id="A0AAN6WV08"/>
<dbReference type="CDD" id="cd20273">
    <property type="entry name" value="Complex1_LYR_unchar"/>
    <property type="match status" value="1"/>
</dbReference>
<dbReference type="Proteomes" id="UP001302126">
    <property type="component" value="Unassembled WGS sequence"/>
</dbReference>
<feature type="region of interest" description="Disordered" evidence="1">
    <location>
        <begin position="103"/>
        <end position="131"/>
    </location>
</feature>
<evidence type="ECO:0000313" key="3">
    <source>
        <dbReference type="EMBL" id="KAK4188898.1"/>
    </source>
</evidence>
<dbReference type="EMBL" id="MU864382">
    <property type="protein sequence ID" value="KAK4188898.1"/>
    <property type="molecule type" value="Genomic_DNA"/>
</dbReference>
<evidence type="ECO:0000259" key="2">
    <source>
        <dbReference type="Pfam" id="PF20263"/>
    </source>
</evidence>
<proteinExistence type="predicted"/>
<dbReference type="InterPro" id="IPR046896">
    <property type="entry name" value="Cup1-like_N"/>
</dbReference>
<evidence type="ECO:0000256" key="1">
    <source>
        <dbReference type="SAM" id="MobiDB-lite"/>
    </source>
</evidence>
<reference evidence="3" key="1">
    <citation type="journal article" date="2023" name="Mol. Phylogenet. Evol.">
        <title>Genome-scale phylogeny and comparative genomics of the fungal order Sordariales.</title>
        <authorList>
            <person name="Hensen N."/>
            <person name="Bonometti L."/>
            <person name="Westerberg I."/>
            <person name="Brannstrom I.O."/>
            <person name="Guillou S."/>
            <person name="Cros-Aarteil S."/>
            <person name="Calhoun S."/>
            <person name="Haridas S."/>
            <person name="Kuo A."/>
            <person name="Mondo S."/>
            <person name="Pangilinan J."/>
            <person name="Riley R."/>
            <person name="LaButti K."/>
            <person name="Andreopoulos B."/>
            <person name="Lipzen A."/>
            <person name="Chen C."/>
            <person name="Yan M."/>
            <person name="Daum C."/>
            <person name="Ng V."/>
            <person name="Clum A."/>
            <person name="Steindorff A."/>
            <person name="Ohm R.A."/>
            <person name="Martin F."/>
            <person name="Silar P."/>
            <person name="Natvig D.O."/>
            <person name="Lalanne C."/>
            <person name="Gautier V."/>
            <person name="Ament-Velasquez S.L."/>
            <person name="Kruys A."/>
            <person name="Hutchinson M.I."/>
            <person name="Powell A.J."/>
            <person name="Barry K."/>
            <person name="Miller A.N."/>
            <person name="Grigoriev I.V."/>
            <person name="Debuchy R."/>
            <person name="Gladieux P."/>
            <person name="Hiltunen Thoren M."/>
            <person name="Johannesson H."/>
        </authorList>
    </citation>
    <scope>NUCLEOTIDE SEQUENCE</scope>
    <source>
        <strain evidence="3">PSN309</strain>
    </source>
</reference>
<evidence type="ECO:0000313" key="4">
    <source>
        <dbReference type="Proteomes" id="UP001302126"/>
    </source>
</evidence>
<gene>
    <name evidence="3" type="ORF">QBC35DRAFT_179918</name>
</gene>
<keyword evidence="4" id="KW-1185">Reference proteome</keyword>
<reference evidence="3" key="2">
    <citation type="submission" date="2023-05" db="EMBL/GenBank/DDBJ databases">
        <authorList>
            <consortium name="Lawrence Berkeley National Laboratory"/>
            <person name="Steindorff A."/>
            <person name="Hensen N."/>
            <person name="Bonometti L."/>
            <person name="Westerberg I."/>
            <person name="Brannstrom I.O."/>
            <person name="Guillou S."/>
            <person name="Cros-Aarteil S."/>
            <person name="Calhoun S."/>
            <person name="Haridas S."/>
            <person name="Kuo A."/>
            <person name="Mondo S."/>
            <person name="Pangilinan J."/>
            <person name="Riley R."/>
            <person name="Labutti K."/>
            <person name="Andreopoulos B."/>
            <person name="Lipzen A."/>
            <person name="Chen C."/>
            <person name="Yanf M."/>
            <person name="Daum C."/>
            <person name="Ng V."/>
            <person name="Clum A."/>
            <person name="Ohm R."/>
            <person name="Martin F."/>
            <person name="Silar P."/>
            <person name="Natvig D."/>
            <person name="Lalanne C."/>
            <person name="Gautier V."/>
            <person name="Ament-Velasquez S.L."/>
            <person name="Kruys A."/>
            <person name="Hutchinson M.I."/>
            <person name="Powell A.J."/>
            <person name="Barry K."/>
            <person name="Miller A.N."/>
            <person name="Grigoriev I.V."/>
            <person name="Debuchy R."/>
            <person name="Gladieux P."/>
            <person name="Thoren M.H."/>
            <person name="Johannesson H."/>
        </authorList>
    </citation>
    <scope>NUCLEOTIDE SEQUENCE</scope>
    <source>
        <strain evidence="3">PSN309</strain>
    </source>
</reference>
<name>A0AAN6WV08_9PEZI</name>
<feature type="compositionally biased region" description="Basic and acidic residues" evidence="1">
    <location>
        <begin position="110"/>
        <end position="131"/>
    </location>
</feature>
<feature type="domain" description="LYR motif-containing protein Cup1-like N-terminal" evidence="2">
    <location>
        <begin position="16"/>
        <end position="96"/>
    </location>
</feature>